<organism evidence="7 8">
    <name type="scientific">Ambispora leptoticha</name>
    <dbReference type="NCBI Taxonomy" id="144679"/>
    <lineage>
        <taxon>Eukaryota</taxon>
        <taxon>Fungi</taxon>
        <taxon>Fungi incertae sedis</taxon>
        <taxon>Mucoromycota</taxon>
        <taxon>Glomeromycotina</taxon>
        <taxon>Glomeromycetes</taxon>
        <taxon>Archaeosporales</taxon>
        <taxon>Ambisporaceae</taxon>
        <taxon>Ambispora</taxon>
    </lineage>
</organism>
<evidence type="ECO:0000256" key="6">
    <source>
        <dbReference type="SAM" id="MobiDB-lite"/>
    </source>
</evidence>
<keyword evidence="8" id="KW-1185">Reference proteome</keyword>
<comment type="similarity">
    <text evidence="4">Belongs to the CEP135/TSGA10 family.</text>
</comment>
<name>A0A9N9FE59_9GLOM</name>
<feature type="coiled-coil region" evidence="5">
    <location>
        <begin position="1077"/>
        <end position="1104"/>
    </location>
</feature>
<reference evidence="7" key="1">
    <citation type="submission" date="2021-06" db="EMBL/GenBank/DDBJ databases">
        <authorList>
            <person name="Kallberg Y."/>
            <person name="Tangrot J."/>
            <person name="Rosling A."/>
        </authorList>
    </citation>
    <scope>NUCLEOTIDE SEQUENCE</scope>
    <source>
        <strain evidence="7">FL130A</strain>
    </source>
</reference>
<evidence type="ECO:0000256" key="5">
    <source>
        <dbReference type="SAM" id="Coils"/>
    </source>
</evidence>
<dbReference type="OrthoDB" id="10254663at2759"/>
<evidence type="ECO:0000256" key="3">
    <source>
        <dbReference type="ARBA" id="ARBA00023212"/>
    </source>
</evidence>
<accession>A0A9N9FE59</accession>
<feature type="region of interest" description="Disordered" evidence="6">
    <location>
        <begin position="445"/>
        <end position="471"/>
    </location>
</feature>
<feature type="coiled-coil region" evidence="5">
    <location>
        <begin position="249"/>
        <end position="315"/>
    </location>
</feature>
<sequence>MTTVQGSAENPDIRRLRQRLDQSNYRENFTPESALLAEPLRRSVTCLTKENNQLRIEVIHAADLRDKEQIERQQLIRKYEDEIAELKFMNSQYVNKALEAEKKLESEKKRIDTILKSVDGEGAQGKGRKSKSSSAWEPIAPEQIEIDALLEEMSETYKPYTPDPKIADLVSISHRRIEELERSNKDLGDKQKKLEDQISILENQVTTREQEIARLGSLLVDKRSDKPLDVDIGDIPSESASAAQMHSRIQQLEIQKEYLQDHILNLEQDKSKLEQERESIEEEYKKEKMTIMNELREVKNQSQQIYKDLENLELLVDDLSELHSHICKQANLKDSTGETLKKKRDKKPGIKDYISSIYSWLKTANDQLRTDFDSVFHENDNLKTALDNTRKEIERITKELNSTKERLQKLQTVAQQNNKQKGSSANVETLQAQNKALELEVAKMKSKMQELGQKSSNNQHASNSDDRNGLDKNFAQDLAAVKKERDELSSQLEECKKQIEALSNQLKEACEEIEIVSGDRQNLEELYKQLNQELQIARRSPSPTLHQPCNKKLAEVQAQLSNALNEIKNLNHDRKNLEQLYQQVCQELQVLQQITTEHKPARSNVFDLNKQQSNNIRQSNLFDQNGNNPINLNILMTIVQQAKATLKRMEEEMNIVRDRFQQVNARMIDGARTLDAVNRELEKLKLERDQLAAELEASKQSGKQLTEVFAERNKFYSELQSKENQVQYLSELIAKKDQEKENLMSSYNKLLAEHQKQNEILKKSTEESNKIKHLSEQLAKKDQERENLMNSYRQLLAENQKQEAILKTSSEESNKLKMEILIRDKRVQQLQKTLDECSEEIQQYKTDLASYERQCEILARTLQTLDSDYANSEKKRPLSYTALNLHTKNTAALNYQIFTGNFNQRKKIENLETSTHKRQNETADFSDEDFEFENNLKNKGKTVEQPNLTPPSPSPTIPILSGNGNHKENYLFGDFFLNKNFADRNFTATTSFAYERPSDKNIGPKQQISLKKQTNQYPFTLGLIPEQNKSNANEEKSPIDQFSAHKTFPNFANQFSSTEVHIQTNTKNAQLSQMREARFLNEENKRLMDAIEQTKNDLGRYMEE</sequence>
<dbReference type="PANTHER" id="PTHR20544:SF0">
    <property type="entry name" value="NUCLEOPROTEIN TPR_MLP1 DOMAIN-CONTAINING PROTEIN"/>
    <property type="match status" value="1"/>
</dbReference>
<comment type="subcellular location">
    <subcellularLocation>
        <location evidence="1">Cytoplasm</location>
        <location evidence="1">Cytoskeleton</location>
        <location evidence="1">Microtubule organizing center</location>
        <location evidence="1">Centrosome</location>
        <location evidence="1">Centriole</location>
    </subcellularLocation>
</comment>
<feature type="coiled-coil region" evidence="5">
    <location>
        <begin position="632"/>
        <end position="868"/>
    </location>
</feature>
<feature type="coiled-coil region" evidence="5">
    <location>
        <begin position="177"/>
        <end position="211"/>
    </location>
</feature>
<feature type="coiled-coil region" evidence="5">
    <location>
        <begin position="478"/>
        <end position="594"/>
    </location>
</feature>
<evidence type="ECO:0000256" key="1">
    <source>
        <dbReference type="ARBA" id="ARBA00004114"/>
    </source>
</evidence>
<evidence type="ECO:0000256" key="4">
    <source>
        <dbReference type="ARBA" id="ARBA00038123"/>
    </source>
</evidence>
<comment type="caution">
    <text evidence="7">The sequence shown here is derived from an EMBL/GenBank/DDBJ whole genome shotgun (WGS) entry which is preliminary data.</text>
</comment>
<keyword evidence="5" id="KW-0175">Coiled coil</keyword>
<keyword evidence="2" id="KW-0963">Cytoplasm</keyword>
<evidence type="ECO:0000313" key="7">
    <source>
        <dbReference type="EMBL" id="CAG8526771.1"/>
    </source>
</evidence>
<protein>
    <submittedName>
        <fullName evidence="7">4269_t:CDS:1</fullName>
    </submittedName>
</protein>
<feature type="compositionally biased region" description="Polar residues" evidence="6">
    <location>
        <begin position="452"/>
        <end position="462"/>
    </location>
</feature>
<dbReference type="Proteomes" id="UP000789508">
    <property type="component" value="Unassembled WGS sequence"/>
</dbReference>
<dbReference type="GO" id="GO:0005814">
    <property type="term" value="C:centriole"/>
    <property type="evidence" value="ECO:0007669"/>
    <property type="project" value="UniProtKB-SubCell"/>
</dbReference>
<dbReference type="Gene3D" id="1.10.287.1490">
    <property type="match status" value="1"/>
</dbReference>
<dbReference type="AlphaFoldDB" id="A0A9N9FE59"/>
<dbReference type="EMBL" id="CAJVPS010001159">
    <property type="protein sequence ID" value="CAG8526771.1"/>
    <property type="molecule type" value="Genomic_DNA"/>
</dbReference>
<dbReference type="InterPro" id="IPR051877">
    <property type="entry name" value="Centriole_BasalBody_StrucProt"/>
</dbReference>
<proteinExistence type="inferred from homology"/>
<evidence type="ECO:0000313" key="8">
    <source>
        <dbReference type="Proteomes" id="UP000789508"/>
    </source>
</evidence>
<gene>
    <name evidence="7" type="ORF">ALEPTO_LOCUS4739</name>
</gene>
<dbReference type="PANTHER" id="PTHR20544">
    <property type="entry name" value="CENTROSOMAL PROTEIN CEP135"/>
    <property type="match status" value="1"/>
</dbReference>
<feature type="coiled-coil region" evidence="5">
    <location>
        <begin position="65"/>
        <end position="110"/>
    </location>
</feature>
<keyword evidence="3" id="KW-0206">Cytoskeleton</keyword>
<evidence type="ECO:0000256" key="2">
    <source>
        <dbReference type="ARBA" id="ARBA00022490"/>
    </source>
</evidence>